<reference evidence="1" key="2">
    <citation type="submission" date="2020-09" db="EMBL/GenBank/DDBJ databases">
        <authorList>
            <person name="Sun Q."/>
            <person name="Zhou Y."/>
        </authorList>
    </citation>
    <scope>NUCLEOTIDE SEQUENCE</scope>
    <source>
        <strain evidence="1">CGMCC 1.12195</strain>
    </source>
</reference>
<dbReference type="PROSITE" id="PS51257">
    <property type="entry name" value="PROKAR_LIPOPROTEIN"/>
    <property type="match status" value="1"/>
</dbReference>
<dbReference type="AlphaFoldDB" id="A0A917HCJ9"/>
<gene>
    <name evidence="1" type="ORF">GCM10007415_03630</name>
</gene>
<dbReference type="Gene3D" id="2.60.40.1080">
    <property type="match status" value="1"/>
</dbReference>
<proteinExistence type="predicted"/>
<dbReference type="EMBL" id="BMER01000001">
    <property type="protein sequence ID" value="GGG75257.1"/>
    <property type="molecule type" value="Genomic_DNA"/>
</dbReference>
<evidence type="ECO:0000313" key="2">
    <source>
        <dbReference type="Proteomes" id="UP000660862"/>
    </source>
</evidence>
<dbReference type="Gene3D" id="2.160.20.10">
    <property type="entry name" value="Single-stranded right-handed beta-helix, Pectin lyase-like"/>
    <property type="match status" value="1"/>
</dbReference>
<name>A0A917HCJ9_9SPHI</name>
<keyword evidence="2" id="KW-1185">Reference proteome</keyword>
<reference evidence="1" key="1">
    <citation type="journal article" date="2014" name="Int. J. Syst. Evol. Microbiol.">
        <title>Complete genome sequence of Corynebacterium casei LMG S-19264T (=DSM 44701T), isolated from a smear-ripened cheese.</title>
        <authorList>
            <consortium name="US DOE Joint Genome Institute (JGI-PGF)"/>
            <person name="Walter F."/>
            <person name="Albersmeier A."/>
            <person name="Kalinowski J."/>
            <person name="Ruckert C."/>
        </authorList>
    </citation>
    <scope>NUCLEOTIDE SEQUENCE</scope>
    <source>
        <strain evidence="1">CGMCC 1.12195</strain>
    </source>
</reference>
<dbReference type="SUPFAM" id="SSF51126">
    <property type="entry name" value="Pectin lyase-like"/>
    <property type="match status" value="1"/>
</dbReference>
<dbReference type="InterPro" id="IPR039513">
    <property type="entry name" value="PL-6"/>
</dbReference>
<dbReference type="InterPro" id="IPR011050">
    <property type="entry name" value="Pectin_lyase_fold/virulence"/>
</dbReference>
<comment type="caution">
    <text evidence="1">The sequence shown here is derived from an EMBL/GenBank/DDBJ whole genome shotgun (WGS) entry which is preliminary data.</text>
</comment>
<evidence type="ECO:0008006" key="3">
    <source>
        <dbReference type="Google" id="ProtNLM"/>
    </source>
</evidence>
<dbReference type="Pfam" id="PF14592">
    <property type="entry name" value="Chondroitinas_B"/>
    <property type="match status" value="1"/>
</dbReference>
<dbReference type="InterPro" id="IPR012334">
    <property type="entry name" value="Pectin_lyas_fold"/>
</dbReference>
<protein>
    <recommendedName>
        <fullName evidence="3">Right handed beta helix region</fullName>
    </recommendedName>
</protein>
<evidence type="ECO:0000313" key="1">
    <source>
        <dbReference type="EMBL" id="GGG75257.1"/>
    </source>
</evidence>
<dbReference type="Proteomes" id="UP000660862">
    <property type="component" value="Unassembled WGS sequence"/>
</dbReference>
<accession>A0A917HCJ9</accession>
<organism evidence="1 2">
    <name type="scientific">Parapedobacter pyrenivorans</name>
    <dbReference type="NCBI Taxonomy" id="1305674"/>
    <lineage>
        <taxon>Bacteria</taxon>
        <taxon>Pseudomonadati</taxon>
        <taxon>Bacteroidota</taxon>
        <taxon>Sphingobacteriia</taxon>
        <taxon>Sphingobacteriales</taxon>
        <taxon>Sphingobacteriaceae</taxon>
        <taxon>Parapedobacter</taxon>
    </lineage>
</organism>
<sequence>MKAIFEKKTKFSGIVALFLMVLLGACKDKVSENPIHNDLVLSQTGVDIMTGESHVISITAGSGSYAVSVDNEAVAAADLDGNRITITGKSGGTATIHVKDTETQQKAQVTITVEGVPDDGEVYPQSKKLWVSPDGNGTGWRRNTPGSLAAIIGDVQPGDTVVLLEGTYTNMKIEALKGTAEQNITIRAENIGKAFFDGQVKINHVIEIRRCEYINFEGIKAGNALHSVWVTEFSKNLTYRRCSGFNAGYEVLSDGNVLNTYADNCHVFAFNESEHILAEDVWGWGTGRYVFLYYECKNSVLRRGVFRPTAPKLGFGSDRGPHSGFNLYNCNNSIAENCIAFETRFHPESNQAPDNPWGLVMGGMVFDDHYDRGYNYVLGCFDLDNGNWRDDIPRSNPAVHVMSKWNGKLEDIVIWKNVHNYRIQVTSSGKVDLPERALIGAPMAIRQNTIDAEKLKYRYVDGVLTTTPLWPWPYEDNIKEQMEMDVTMTEYVHEMVAPHLDLR</sequence>
<dbReference type="RefSeq" id="WP_188504230.1">
    <property type="nucleotide sequence ID" value="NZ_BMER01000001.1"/>
</dbReference>